<gene>
    <name evidence="10" type="ORF">Agabi119p4_11410</name>
</gene>
<evidence type="ECO:0000256" key="8">
    <source>
        <dbReference type="SAM" id="MobiDB-lite"/>
    </source>
</evidence>
<feature type="region of interest" description="Disordered" evidence="8">
    <location>
        <begin position="171"/>
        <end position="190"/>
    </location>
</feature>
<dbReference type="Gene3D" id="2.60.120.590">
    <property type="entry name" value="Alpha-ketoglutarate-dependent dioxygenase AlkB-like"/>
    <property type="match status" value="1"/>
</dbReference>
<organism evidence="10 11">
    <name type="scientific">Agaricus bisporus var. burnettii</name>
    <dbReference type="NCBI Taxonomy" id="192524"/>
    <lineage>
        <taxon>Eukaryota</taxon>
        <taxon>Fungi</taxon>
        <taxon>Dikarya</taxon>
        <taxon>Basidiomycota</taxon>
        <taxon>Agaricomycotina</taxon>
        <taxon>Agaricomycetes</taxon>
        <taxon>Agaricomycetidae</taxon>
        <taxon>Agaricales</taxon>
        <taxon>Agaricineae</taxon>
        <taxon>Agaricaceae</taxon>
        <taxon>Agaricus</taxon>
    </lineage>
</organism>
<evidence type="ECO:0000256" key="3">
    <source>
        <dbReference type="ARBA" id="ARBA00022723"/>
    </source>
</evidence>
<dbReference type="Proteomes" id="UP000629468">
    <property type="component" value="Unassembled WGS sequence"/>
</dbReference>
<protein>
    <recommendedName>
        <fullName evidence="9">Fe2OG dioxygenase domain-containing protein</fullName>
    </recommendedName>
</protein>
<keyword evidence="4" id="KW-0223">Dioxygenase</keyword>
<dbReference type="SUPFAM" id="SSF51197">
    <property type="entry name" value="Clavaminate synthase-like"/>
    <property type="match status" value="1"/>
</dbReference>
<dbReference type="InterPro" id="IPR032862">
    <property type="entry name" value="ALKBH6"/>
</dbReference>
<evidence type="ECO:0000256" key="1">
    <source>
        <dbReference type="ARBA" id="ARBA00004123"/>
    </source>
</evidence>
<proteinExistence type="inferred from homology"/>
<evidence type="ECO:0000256" key="2">
    <source>
        <dbReference type="ARBA" id="ARBA00007879"/>
    </source>
</evidence>
<keyword evidence="7" id="KW-0539">Nucleus</keyword>
<dbReference type="PROSITE" id="PS51471">
    <property type="entry name" value="FE2OG_OXY"/>
    <property type="match status" value="1"/>
</dbReference>
<sequence>MVLTEEEEKYIIRKIHDSPQQKWKQLANRRLQIWGGEITAKGLLPQSLPPYALNYPNLLDRLKETGAFFESPHGSPNHIILNEYRAGQGIMPHEDGPKYFPVVATISLGSHTVFNYYRYKPNHPEPGDSEGKIVDKIPIMSLLLEPRSVVISSGEMYTCYLHGIDPVEEDRLLPSNASQPSEDDPEDSESTITWTTIDNWSLLGDEHTKHLVTSGSILKRGTRYSLTCRDVERVCSAKSFRFPR</sequence>
<evidence type="ECO:0000313" key="11">
    <source>
        <dbReference type="Proteomes" id="UP000629468"/>
    </source>
</evidence>
<accession>A0A8H7EVP8</accession>
<evidence type="ECO:0000313" key="10">
    <source>
        <dbReference type="EMBL" id="KAF7759715.1"/>
    </source>
</evidence>
<keyword evidence="6" id="KW-0408">Iron</keyword>
<comment type="similarity">
    <text evidence="2">Belongs to the alkB family.</text>
</comment>
<comment type="subcellular location">
    <subcellularLocation>
        <location evidence="1">Nucleus</location>
    </subcellularLocation>
</comment>
<evidence type="ECO:0000259" key="9">
    <source>
        <dbReference type="PROSITE" id="PS51471"/>
    </source>
</evidence>
<keyword evidence="3" id="KW-0479">Metal-binding</keyword>
<evidence type="ECO:0000256" key="5">
    <source>
        <dbReference type="ARBA" id="ARBA00023002"/>
    </source>
</evidence>
<dbReference type="Pfam" id="PF13532">
    <property type="entry name" value="2OG-FeII_Oxy_2"/>
    <property type="match status" value="1"/>
</dbReference>
<dbReference type="InterPro" id="IPR037151">
    <property type="entry name" value="AlkB-like_sf"/>
</dbReference>
<evidence type="ECO:0000256" key="4">
    <source>
        <dbReference type="ARBA" id="ARBA00022964"/>
    </source>
</evidence>
<dbReference type="PANTHER" id="PTHR46030:SF1">
    <property type="entry name" value="ALPHA-KETOGLUTARATE-DEPENDENT DIOXYGENASE ALKB HOMOLOG 6"/>
    <property type="match status" value="1"/>
</dbReference>
<dbReference type="EMBL" id="JABXXO010000016">
    <property type="protein sequence ID" value="KAF7759715.1"/>
    <property type="molecule type" value="Genomic_DNA"/>
</dbReference>
<dbReference type="GO" id="GO:0046872">
    <property type="term" value="F:metal ion binding"/>
    <property type="evidence" value="ECO:0007669"/>
    <property type="project" value="UniProtKB-KW"/>
</dbReference>
<evidence type="ECO:0000256" key="7">
    <source>
        <dbReference type="ARBA" id="ARBA00023242"/>
    </source>
</evidence>
<dbReference type="GO" id="GO:0005634">
    <property type="term" value="C:nucleus"/>
    <property type="evidence" value="ECO:0007669"/>
    <property type="project" value="UniProtKB-SubCell"/>
</dbReference>
<reference evidence="10 11" key="1">
    <citation type="journal article" name="Sci. Rep.">
        <title>Telomere-to-telomere assembled and centromere annotated genomes of the two main subspecies of the button mushroom Agaricus bisporus reveal especially polymorphic chromosome ends.</title>
        <authorList>
            <person name="Sonnenberg A.S.M."/>
            <person name="Sedaghat-Telgerd N."/>
            <person name="Lavrijssen B."/>
            <person name="Ohm R.A."/>
            <person name="Hendrickx P.M."/>
            <person name="Scholtmeijer K."/>
            <person name="Baars J.J.P."/>
            <person name="van Peer A."/>
        </authorList>
    </citation>
    <scope>NUCLEOTIDE SEQUENCE [LARGE SCALE GENOMIC DNA]</scope>
    <source>
        <strain evidence="10 11">H119_p4</strain>
    </source>
</reference>
<name>A0A8H7EVP8_AGABI</name>
<dbReference type="InterPro" id="IPR005123">
    <property type="entry name" value="Oxoglu/Fe-dep_dioxygenase_dom"/>
</dbReference>
<feature type="domain" description="Fe2OG dioxygenase" evidence="9">
    <location>
        <begin position="75"/>
        <end position="232"/>
    </location>
</feature>
<keyword evidence="5" id="KW-0560">Oxidoreductase</keyword>
<comment type="caution">
    <text evidence="10">The sequence shown here is derived from an EMBL/GenBank/DDBJ whole genome shotgun (WGS) entry which is preliminary data.</text>
</comment>
<dbReference type="InterPro" id="IPR027450">
    <property type="entry name" value="AlkB-like"/>
</dbReference>
<dbReference type="PANTHER" id="PTHR46030">
    <property type="entry name" value="ALPHA-KETOGLUTARATE-DEPENDENT DIOXYGENASE ALKB HOMOLOG 6"/>
    <property type="match status" value="1"/>
</dbReference>
<dbReference type="AlphaFoldDB" id="A0A8H7EVP8"/>
<evidence type="ECO:0000256" key="6">
    <source>
        <dbReference type="ARBA" id="ARBA00023004"/>
    </source>
</evidence>
<dbReference type="GO" id="GO:0051213">
    <property type="term" value="F:dioxygenase activity"/>
    <property type="evidence" value="ECO:0007669"/>
    <property type="project" value="UniProtKB-KW"/>
</dbReference>